<dbReference type="STRING" id="502025.Hoch_2614"/>
<dbReference type="InterPro" id="IPR045584">
    <property type="entry name" value="Pilin-like"/>
</dbReference>
<dbReference type="GO" id="GO:0015627">
    <property type="term" value="C:type II protein secretion system complex"/>
    <property type="evidence" value="ECO:0007669"/>
    <property type="project" value="InterPro"/>
</dbReference>
<dbReference type="Pfam" id="PF07963">
    <property type="entry name" value="N_methyl"/>
    <property type="match status" value="1"/>
</dbReference>
<dbReference type="HOGENOM" id="CLU_107549_0_0_7"/>
<dbReference type="OrthoDB" id="5398286at2"/>
<comment type="subcellular location">
    <subcellularLocation>
        <location evidence="1">Cell inner membrane</location>
        <topology evidence="1">Single-pass membrane protein</topology>
    </subcellularLocation>
</comment>
<dbReference type="NCBIfam" id="TIGR02532">
    <property type="entry name" value="IV_pilin_GFxxxE"/>
    <property type="match status" value="1"/>
</dbReference>
<feature type="transmembrane region" description="Helical" evidence="10">
    <location>
        <begin position="21"/>
        <end position="43"/>
    </location>
</feature>
<keyword evidence="9 10" id="KW-0472">Membrane</keyword>
<proteinExistence type="inferred from homology"/>
<dbReference type="InterPro" id="IPR051621">
    <property type="entry name" value="T2SS_protein_J"/>
</dbReference>
<evidence type="ECO:0000256" key="5">
    <source>
        <dbReference type="ARBA" id="ARBA00022481"/>
    </source>
</evidence>
<keyword evidence="12" id="KW-1185">Reference proteome</keyword>
<organism evidence="11 12">
    <name type="scientific">Haliangium ochraceum (strain DSM 14365 / JCM 11303 / SMP-2)</name>
    <dbReference type="NCBI Taxonomy" id="502025"/>
    <lineage>
        <taxon>Bacteria</taxon>
        <taxon>Pseudomonadati</taxon>
        <taxon>Myxococcota</taxon>
        <taxon>Polyangia</taxon>
        <taxon>Haliangiales</taxon>
        <taxon>Kofleriaceae</taxon>
        <taxon>Haliangium</taxon>
    </lineage>
</organism>
<sequence length="237" mass="27277">MSARACMYSAARHRAAGRGQAGMTLLEVLLAVSLLGFMLVIAWSTTSSVAEADQFFSKVQERNHEIRVAMTRMSKDLSAAYLSGNEDETLDNRRTWFVGKESSPVDELRFSTLGHMTLWANADESEQTLVSYHTTRNREDSTKTDLVRRESRRLSNEQWENEPAEVDLLLRDIEEVHFEYFDPVDNEWQEDWDSTGADAEQNRLPERVRITVTVRTGDRETVYSTQARPMMQEKLVF</sequence>
<dbReference type="InterPro" id="IPR010055">
    <property type="entry name" value="T2SS_protein-GspJ"/>
</dbReference>
<dbReference type="PANTHER" id="PTHR39583">
    <property type="entry name" value="TYPE II SECRETION SYSTEM PROTEIN J-RELATED"/>
    <property type="match status" value="1"/>
</dbReference>
<evidence type="ECO:0000256" key="6">
    <source>
        <dbReference type="ARBA" id="ARBA00022519"/>
    </source>
</evidence>
<gene>
    <name evidence="11" type="ordered locus">Hoch_2614</name>
</gene>
<comment type="similarity">
    <text evidence="2">Belongs to the GSP J family.</text>
</comment>
<dbReference type="RefSeq" id="WP_012827755.1">
    <property type="nucleotide sequence ID" value="NC_013440.1"/>
</dbReference>
<keyword evidence="8 10" id="KW-1133">Transmembrane helix</keyword>
<keyword evidence="4" id="KW-1003">Cell membrane</keyword>
<dbReference type="PROSITE" id="PS00409">
    <property type="entry name" value="PROKAR_NTER_METHYL"/>
    <property type="match status" value="1"/>
</dbReference>
<evidence type="ECO:0000256" key="8">
    <source>
        <dbReference type="ARBA" id="ARBA00022989"/>
    </source>
</evidence>
<keyword evidence="5" id="KW-0488">Methylation</keyword>
<evidence type="ECO:0000313" key="11">
    <source>
        <dbReference type="EMBL" id="ACY15147.1"/>
    </source>
</evidence>
<evidence type="ECO:0000256" key="7">
    <source>
        <dbReference type="ARBA" id="ARBA00022692"/>
    </source>
</evidence>
<dbReference type="Pfam" id="PF11612">
    <property type="entry name" value="T2SSJ"/>
    <property type="match status" value="1"/>
</dbReference>
<dbReference type="Proteomes" id="UP000001880">
    <property type="component" value="Chromosome"/>
</dbReference>
<keyword evidence="7 10" id="KW-0812">Transmembrane</keyword>
<name>D0LLW9_HALO1</name>
<dbReference type="KEGG" id="hoh:Hoch_2614"/>
<dbReference type="InterPro" id="IPR012902">
    <property type="entry name" value="N_methyl_site"/>
</dbReference>
<evidence type="ECO:0000256" key="10">
    <source>
        <dbReference type="SAM" id="Phobius"/>
    </source>
</evidence>
<reference evidence="11 12" key="1">
    <citation type="journal article" date="2010" name="Stand. Genomic Sci.">
        <title>Complete genome sequence of Haliangium ochraceum type strain (SMP-2).</title>
        <authorList>
            <consortium name="US DOE Joint Genome Institute (JGI-PGF)"/>
            <person name="Ivanova N."/>
            <person name="Daum C."/>
            <person name="Lang E."/>
            <person name="Abt B."/>
            <person name="Kopitz M."/>
            <person name="Saunders E."/>
            <person name="Lapidus A."/>
            <person name="Lucas S."/>
            <person name="Glavina Del Rio T."/>
            <person name="Nolan M."/>
            <person name="Tice H."/>
            <person name="Copeland A."/>
            <person name="Cheng J.F."/>
            <person name="Chen F."/>
            <person name="Bruce D."/>
            <person name="Goodwin L."/>
            <person name="Pitluck S."/>
            <person name="Mavromatis K."/>
            <person name="Pati A."/>
            <person name="Mikhailova N."/>
            <person name="Chen A."/>
            <person name="Palaniappan K."/>
            <person name="Land M."/>
            <person name="Hauser L."/>
            <person name="Chang Y.J."/>
            <person name="Jeffries C.D."/>
            <person name="Detter J.C."/>
            <person name="Brettin T."/>
            <person name="Rohde M."/>
            <person name="Goker M."/>
            <person name="Bristow J."/>
            <person name="Markowitz V."/>
            <person name="Eisen J.A."/>
            <person name="Hugenholtz P."/>
            <person name="Kyrpides N.C."/>
            <person name="Klenk H.P."/>
        </authorList>
    </citation>
    <scope>NUCLEOTIDE SEQUENCE [LARGE SCALE GENOMIC DNA]</scope>
    <source>
        <strain evidence="12">DSM 14365 / CIP 107738 / JCM 11303 / AJ 13395 / SMP-2</strain>
    </source>
</reference>
<dbReference type="eggNOG" id="COG4795">
    <property type="taxonomic scope" value="Bacteria"/>
</dbReference>
<dbReference type="GO" id="GO:0005886">
    <property type="term" value="C:plasma membrane"/>
    <property type="evidence" value="ECO:0007669"/>
    <property type="project" value="UniProtKB-SubCell"/>
</dbReference>
<protein>
    <recommendedName>
        <fullName evidence="3">Type II secretion system protein J</fullName>
    </recommendedName>
</protein>
<evidence type="ECO:0000256" key="9">
    <source>
        <dbReference type="ARBA" id="ARBA00023136"/>
    </source>
</evidence>
<evidence type="ECO:0000313" key="12">
    <source>
        <dbReference type="Proteomes" id="UP000001880"/>
    </source>
</evidence>
<evidence type="ECO:0000256" key="2">
    <source>
        <dbReference type="ARBA" id="ARBA00011084"/>
    </source>
</evidence>
<dbReference type="PANTHER" id="PTHR39583:SF2">
    <property type="entry name" value="TYPE II SECRETION SYSTEM PROTEIN J"/>
    <property type="match status" value="1"/>
</dbReference>
<evidence type="ECO:0000256" key="1">
    <source>
        <dbReference type="ARBA" id="ARBA00004377"/>
    </source>
</evidence>
<dbReference type="EMBL" id="CP001804">
    <property type="protein sequence ID" value="ACY15147.1"/>
    <property type="molecule type" value="Genomic_DNA"/>
</dbReference>
<evidence type="ECO:0000256" key="3">
    <source>
        <dbReference type="ARBA" id="ARBA00021539"/>
    </source>
</evidence>
<dbReference type="GO" id="GO:0015628">
    <property type="term" value="P:protein secretion by the type II secretion system"/>
    <property type="evidence" value="ECO:0007669"/>
    <property type="project" value="InterPro"/>
</dbReference>
<keyword evidence="6" id="KW-0997">Cell inner membrane</keyword>
<dbReference type="AlphaFoldDB" id="D0LLW9"/>
<evidence type="ECO:0000256" key="4">
    <source>
        <dbReference type="ARBA" id="ARBA00022475"/>
    </source>
</evidence>
<dbReference type="SUPFAM" id="SSF54523">
    <property type="entry name" value="Pili subunits"/>
    <property type="match status" value="1"/>
</dbReference>
<accession>D0LLW9</accession>